<reference evidence="3" key="2">
    <citation type="submission" date="2021-08" db="EMBL/GenBank/DDBJ databases">
        <authorList>
            <person name="Gostincar C."/>
            <person name="Sun X."/>
            <person name="Song Z."/>
            <person name="Gunde-Cimerman N."/>
        </authorList>
    </citation>
    <scope>NUCLEOTIDE SEQUENCE</scope>
    <source>
        <strain evidence="3">EXF-9298</strain>
    </source>
</reference>
<dbReference type="Proteomes" id="UP000729357">
    <property type="component" value="Unassembled WGS sequence"/>
</dbReference>
<reference evidence="3" key="1">
    <citation type="journal article" date="2021" name="J Fungi (Basel)">
        <title>Virulence traits and population genomics of the black yeast Aureobasidium melanogenum.</title>
        <authorList>
            <person name="Cernosa A."/>
            <person name="Sun X."/>
            <person name="Gostincar C."/>
            <person name="Fang C."/>
            <person name="Gunde-Cimerman N."/>
            <person name="Song Z."/>
        </authorList>
    </citation>
    <scope>NUCLEOTIDE SEQUENCE</scope>
    <source>
        <strain evidence="3">EXF-9298</strain>
    </source>
</reference>
<comment type="caution">
    <text evidence="3">The sequence shown here is derived from an EMBL/GenBank/DDBJ whole genome shotgun (WGS) entry which is preliminary data.</text>
</comment>
<feature type="non-terminal residue" evidence="3">
    <location>
        <position position="1"/>
    </location>
</feature>
<protein>
    <submittedName>
        <fullName evidence="3">Uncharacterized protein</fullName>
    </submittedName>
</protein>
<evidence type="ECO:0000313" key="4">
    <source>
        <dbReference type="Proteomes" id="UP000729357"/>
    </source>
</evidence>
<keyword evidence="2" id="KW-1133">Transmembrane helix</keyword>
<dbReference type="InterPro" id="IPR021765">
    <property type="entry name" value="UstYa-like"/>
</dbReference>
<keyword evidence="2" id="KW-0812">Transmembrane</keyword>
<keyword evidence="2" id="KW-0472">Membrane</keyword>
<proteinExistence type="inferred from homology"/>
<sequence length="297" mass="33398">MARSEALYSIVASTDTLDHIEVGQTQPQKRTNARRMISKHCLMTTALSGICLFLGVAVGVAVTMAWTTTDGSTSNYMAKVEQKSPLIPDVPLAFQEQQFNGSLLKENIYRQNASEEVDEAWQALGIDYRSVVISAESASRAGIANDQVKVSSKYGGGFVANVEGLHQLHCLNLLRQSLWFNYEYYARKGQGAFKNNEFILQKHVTHCLDILRQQLMCTVDIGLTLTSTHDIYVGTLKTYAFGRRNIKFLQDRFQTFLNLRGPMTECMTSYPSILLFHFSRNVAGLFGSSQFFERVFK</sequence>
<evidence type="ECO:0000313" key="3">
    <source>
        <dbReference type="EMBL" id="KAG9987263.1"/>
    </source>
</evidence>
<dbReference type="EMBL" id="JAHFXS010000239">
    <property type="protein sequence ID" value="KAG9987263.1"/>
    <property type="molecule type" value="Genomic_DNA"/>
</dbReference>
<gene>
    <name evidence="3" type="ORF">KCU98_g3462</name>
</gene>
<dbReference type="PANTHER" id="PTHR33365">
    <property type="entry name" value="YALI0B05434P"/>
    <property type="match status" value="1"/>
</dbReference>
<dbReference type="PANTHER" id="PTHR33365:SF13">
    <property type="entry name" value="TAT PATHWAY SIGNAL SEQUENCE"/>
    <property type="match status" value="1"/>
</dbReference>
<name>A0A9P8FZP2_AURME</name>
<feature type="transmembrane region" description="Helical" evidence="2">
    <location>
        <begin position="41"/>
        <end position="66"/>
    </location>
</feature>
<accession>A0A9P8FZP2</accession>
<dbReference type="Pfam" id="PF11807">
    <property type="entry name" value="UstYa"/>
    <property type="match status" value="1"/>
</dbReference>
<evidence type="ECO:0000256" key="1">
    <source>
        <dbReference type="ARBA" id="ARBA00035112"/>
    </source>
</evidence>
<comment type="similarity">
    <text evidence="1">Belongs to the ustYa family.</text>
</comment>
<dbReference type="GO" id="GO:0043386">
    <property type="term" value="P:mycotoxin biosynthetic process"/>
    <property type="evidence" value="ECO:0007669"/>
    <property type="project" value="InterPro"/>
</dbReference>
<keyword evidence="4" id="KW-1185">Reference proteome</keyword>
<dbReference type="AlphaFoldDB" id="A0A9P8FZP2"/>
<organism evidence="3 4">
    <name type="scientific">Aureobasidium melanogenum</name>
    <name type="common">Aureobasidium pullulans var. melanogenum</name>
    <dbReference type="NCBI Taxonomy" id="46634"/>
    <lineage>
        <taxon>Eukaryota</taxon>
        <taxon>Fungi</taxon>
        <taxon>Dikarya</taxon>
        <taxon>Ascomycota</taxon>
        <taxon>Pezizomycotina</taxon>
        <taxon>Dothideomycetes</taxon>
        <taxon>Dothideomycetidae</taxon>
        <taxon>Dothideales</taxon>
        <taxon>Saccotheciaceae</taxon>
        <taxon>Aureobasidium</taxon>
    </lineage>
</organism>
<evidence type="ECO:0000256" key="2">
    <source>
        <dbReference type="SAM" id="Phobius"/>
    </source>
</evidence>